<proteinExistence type="predicted"/>
<keyword evidence="4" id="KW-1185">Reference proteome</keyword>
<dbReference type="InterPro" id="IPR036249">
    <property type="entry name" value="Thioredoxin-like_sf"/>
</dbReference>
<dbReference type="PANTHER" id="PTHR44051">
    <property type="entry name" value="GLUTATHIONE S-TRANSFERASE-RELATED"/>
    <property type="match status" value="1"/>
</dbReference>
<dbReference type="GO" id="GO:0016740">
    <property type="term" value="F:transferase activity"/>
    <property type="evidence" value="ECO:0007669"/>
    <property type="project" value="UniProtKB-KW"/>
</dbReference>
<dbReference type="AlphaFoldDB" id="A0A1H1A6M9"/>
<accession>A0A1H1A6M9</accession>
<dbReference type="Proteomes" id="UP000183487">
    <property type="component" value="Unassembled WGS sequence"/>
</dbReference>
<dbReference type="PROSITE" id="PS50405">
    <property type="entry name" value="GST_CTER"/>
    <property type="match status" value="1"/>
</dbReference>
<organism evidence="3 4">
    <name type="scientific">Paraburkholderia fungorum</name>
    <dbReference type="NCBI Taxonomy" id="134537"/>
    <lineage>
        <taxon>Bacteria</taxon>
        <taxon>Pseudomonadati</taxon>
        <taxon>Pseudomonadota</taxon>
        <taxon>Betaproteobacteria</taxon>
        <taxon>Burkholderiales</taxon>
        <taxon>Burkholderiaceae</taxon>
        <taxon>Paraburkholderia</taxon>
    </lineage>
</organism>
<dbReference type="CDD" id="cd00299">
    <property type="entry name" value="GST_C_family"/>
    <property type="match status" value="1"/>
</dbReference>
<dbReference type="InterPro" id="IPR040079">
    <property type="entry name" value="Glutathione_S-Trfase"/>
</dbReference>
<dbReference type="InterPro" id="IPR010987">
    <property type="entry name" value="Glutathione-S-Trfase_C-like"/>
</dbReference>
<sequence>MNGLPGRHRAATRPQPSKVIAMTLKLYAHPFSSYCQKVLTALYENGTPFELRLLAHDDPQVMAEFAELWPIRRFPVLLDGSRTVVEASIIIEYLGLYHAGPVALIPADARTALEVRSMDRFFDNYISTPQQKIVYDSMRPEAERDPRAVADARAMLDTAYGWLDNVMATRKWAAGDSFSLADCGAGPFLFYADWTHAIGEQFAHVRSYRKRLLARPSFARAVDEARPYRPLFPLGAPDRD</sequence>
<dbReference type="SFLD" id="SFLDS00019">
    <property type="entry name" value="Glutathione_Transferase_(cytos"/>
    <property type="match status" value="1"/>
</dbReference>
<dbReference type="InterPro" id="IPR004046">
    <property type="entry name" value="GST_C"/>
</dbReference>
<dbReference type="SFLD" id="SFLDG00358">
    <property type="entry name" value="Main_(cytGST)"/>
    <property type="match status" value="1"/>
</dbReference>
<feature type="domain" description="GST C-terminal" evidence="2">
    <location>
        <begin position="108"/>
        <end position="231"/>
    </location>
</feature>
<evidence type="ECO:0000259" key="1">
    <source>
        <dbReference type="PROSITE" id="PS50404"/>
    </source>
</evidence>
<dbReference type="Gene3D" id="1.20.1050.10">
    <property type="match status" value="1"/>
</dbReference>
<dbReference type="Pfam" id="PF00043">
    <property type="entry name" value="GST_C"/>
    <property type="match status" value="1"/>
</dbReference>
<keyword evidence="3" id="KW-0808">Transferase</keyword>
<dbReference type="Gene3D" id="3.40.30.10">
    <property type="entry name" value="Glutaredoxin"/>
    <property type="match status" value="1"/>
</dbReference>
<dbReference type="EMBL" id="FNKP01000001">
    <property type="protein sequence ID" value="SDQ35304.1"/>
    <property type="molecule type" value="Genomic_DNA"/>
</dbReference>
<dbReference type="SUPFAM" id="SSF52833">
    <property type="entry name" value="Thioredoxin-like"/>
    <property type="match status" value="1"/>
</dbReference>
<dbReference type="PANTHER" id="PTHR44051:SF9">
    <property type="entry name" value="GLUTATHIONE S-TRANSFERASE 1"/>
    <property type="match status" value="1"/>
</dbReference>
<dbReference type="SUPFAM" id="SSF47616">
    <property type="entry name" value="GST C-terminal domain-like"/>
    <property type="match status" value="1"/>
</dbReference>
<feature type="domain" description="GST N-terminal" evidence="1">
    <location>
        <begin position="22"/>
        <end position="102"/>
    </location>
</feature>
<dbReference type="PROSITE" id="PS50404">
    <property type="entry name" value="GST_NTER"/>
    <property type="match status" value="1"/>
</dbReference>
<name>A0A1H1A6M9_9BURK</name>
<evidence type="ECO:0000313" key="3">
    <source>
        <dbReference type="EMBL" id="SDQ35304.1"/>
    </source>
</evidence>
<gene>
    <name evidence="3" type="ORF">SAMN05443245_1049</name>
</gene>
<dbReference type="InterPro" id="IPR004045">
    <property type="entry name" value="Glutathione_S-Trfase_N"/>
</dbReference>
<dbReference type="CDD" id="cd00570">
    <property type="entry name" value="GST_N_family"/>
    <property type="match status" value="1"/>
</dbReference>
<evidence type="ECO:0000313" key="4">
    <source>
        <dbReference type="Proteomes" id="UP000183487"/>
    </source>
</evidence>
<reference evidence="4" key="1">
    <citation type="submission" date="2016-10" db="EMBL/GenBank/DDBJ databases">
        <authorList>
            <person name="Varghese N."/>
        </authorList>
    </citation>
    <scope>NUCLEOTIDE SEQUENCE [LARGE SCALE GENOMIC DNA]</scope>
    <source>
        <strain evidence="4">GAS106B</strain>
    </source>
</reference>
<dbReference type="InterPro" id="IPR036282">
    <property type="entry name" value="Glutathione-S-Trfase_C_sf"/>
</dbReference>
<evidence type="ECO:0000259" key="2">
    <source>
        <dbReference type="PROSITE" id="PS50405"/>
    </source>
</evidence>
<protein>
    <submittedName>
        <fullName evidence="3">Glutathione S-transferase</fullName>
    </submittedName>
</protein>
<dbReference type="Pfam" id="PF13417">
    <property type="entry name" value="GST_N_3"/>
    <property type="match status" value="1"/>
</dbReference>